<dbReference type="EMBL" id="LAZR01042692">
    <property type="protein sequence ID" value="KKL08917.1"/>
    <property type="molecule type" value="Genomic_DNA"/>
</dbReference>
<organism evidence="1">
    <name type="scientific">marine sediment metagenome</name>
    <dbReference type="NCBI Taxonomy" id="412755"/>
    <lineage>
        <taxon>unclassified sequences</taxon>
        <taxon>metagenomes</taxon>
        <taxon>ecological metagenomes</taxon>
    </lineage>
</organism>
<dbReference type="AlphaFoldDB" id="A0A0F9B555"/>
<proteinExistence type="predicted"/>
<comment type="caution">
    <text evidence="1">The sequence shown here is derived from an EMBL/GenBank/DDBJ whole genome shotgun (WGS) entry which is preliminary data.</text>
</comment>
<reference evidence="1" key="1">
    <citation type="journal article" date="2015" name="Nature">
        <title>Complex archaea that bridge the gap between prokaryotes and eukaryotes.</title>
        <authorList>
            <person name="Spang A."/>
            <person name="Saw J.H."/>
            <person name="Jorgensen S.L."/>
            <person name="Zaremba-Niedzwiedzka K."/>
            <person name="Martijn J."/>
            <person name="Lind A.E."/>
            <person name="van Eijk R."/>
            <person name="Schleper C."/>
            <person name="Guy L."/>
            <person name="Ettema T.J."/>
        </authorList>
    </citation>
    <scope>NUCLEOTIDE SEQUENCE</scope>
</reference>
<accession>A0A0F9B555</accession>
<sequence length="63" mass="6893">MAVRREKNQPPLARLRAAHVARVRRTVAKVEHGKVAIEDVEADIRGEVDAKVKEKAKVKGGGP</sequence>
<name>A0A0F9B555_9ZZZZ</name>
<protein>
    <submittedName>
        <fullName evidence="1">Uncharacterized protein</fullName>
    </submittedName>
</protein>
<gene>
    <name evidence="1" type="ORF">LCGC14_2571060</name>
</gene>
<evidence type="ECO:0000313" key="1">
    <source>
        <dbReference type="EMBL" id="KKL08917.1"/>
    </source>
</evidence>